<accession>A0A7C4HE69</accession>
<name>A0A7C4HE69_STAMA</name>
<dbReference type="EMBL" id="DTBJ01000044">
    <property type="protein sequence ID" value="HGM59004.1"/>
    <property type="molecule type" value="Genomic_DNA"/>
</dbReference>
<evidence type="ECO:0000313" key="1">
    <source>
        <dbReference type="EMBL" id="HGM59004.1"/>
    </source>
</evidence>
<protein>
    <submittedName>
        <fullName evidence="1">Uncharacterized protein</fullName>
    </submittedName>
</protein>
<organism evidence="1">
    <name type="scientific">Staphylothermus marinus</name>
    <dbReference type="NCBI Taxonomy" id="2280"/>
    <lineage>
        <taxon>Archaea</taxon>
        <taxon>Thermoproteota</taxon>
        <taxon>Thermoprotei</taxon>
        <taxon>Desulfurococcales</taxon>
        <taxon>Desulfurococcaceae</taxon>
        <taxon>Staphylothermus</taxon>
    </lineage>
</organism>
<gene>
    <name evidence="2" type="ORF">ENT92_02230</name>
    <name evidence="1" type="ORF">ENU14_05420</name>
</gene>
<reference evidence="1" key="1">
    <citation type="journal article" date="2020" name="mSystems">
        <title>Genome- and Community-Level Interaction Insights into Carbon Utilization and Element Cycling Functions of Hydrothermarchaeota in Hydrothermal Sediment.</title>
        <authorList>
            <person name="Zhou Z."/>
            <person name="Liu Y."/>
            <person name="Xu W."/>
            <person name="Pan J."/>
            <person name="Luo Z.H."/>
            <person name="Li M."/>
        </authorList>
    </citation>
    <scope>NUCLEOTIDE SEQUENCE [LARGE SCALE GENOMIC DNA]</scope>
    <source>
        <strain evidence="2">SpSt-622</strain>
        <strain evidence="1">SpSt-642</strain>
    </source>
</reference>
<sequence>MKQYFLPPVLESNAKKGYLVPSEEVILATIVTYCVKLVRFRGVLFRKPVEKLESFMNIYYPIDVKCINSKCMALDPVRNKLILDHGIIGSIAFMLQHPSPKPLIEPYISLNAPDSTYSLDMFIEEYSIPFLKTGSGRYYVGFNTFLIRNHGKHRVVIEPPIYYMAEYPFTKETIRVYNPLRKLIELKSIGERDLMDKLLEYRVFLTNPYIKKKIENGLKTLFDKKVITAGDSLLAISIIN</sequence>
<comment type="caution">
    <text evidence="1">The sequence shown here is derived from an EMBL/GenBank/DDBJ whole genome shotgun (WGS) entry which is preliminary data.</text>
</comment>
<proteinExistence type="predicted"/>
<dbReference type="EMBL" id="DTAN01000087">
    <property type="protein sequence ID" value="HGU65020.1"/>
    <property type="molecule type" value="Genomic_DNA"/>
</dbReference>
<dbReference type="AlphaFoldDB" id="A0A7C4HE69"/>
<evidence type="ECO:0000313" key="2">
    <source>
        <dbReference type="EMBL" id="HGU65020.1"/>
    </source>
</evidence>